<name>A0ABP0E962_9ASCO</name>
<evidence type="ECO:0000313" key="1">
    <source>
        <dbReference type="EMBL" id="CAK7900415.1"/>
    </source>
</evidence>
<accession>A0ABP0E962</accession>
<evidence type="ECO:0000313" key="2">
    <source>
        <dbReference type="Proteomes" id="UP001497600"/>
    </source>
</evidence>
<dbReference type="EMBL" id="OZ004255">
    <property type="protein sequence ID" value="CAK7900415.1"/>
    <property type="molecule type" value="Genomic_DNA"/>
</dbReference>
<keyword evidence="2" id="KW-1185">Reference proteome</keyword>
<dbReference type="Proteomes" id="UP001497600">
    <property type="component" value="Chromosome C"/>
</dbReference>
<sequence>MPSGHVMHVTWTGVSLSLSLEHGRTPWNPVALWRPVYGVCETLRWAPARGEPSRGAWLLYEETPSSQLFLGRGTRPPRLVAHGVPAERLASPAGKGGDAPYGVCKPLRWPSLGESHWRGAWLLYEESLAAIFLGRGTRPPRLVAHGVPAERLASPAGKGVVPRYGVCKPLRWAPARGEPSAWCLAPLRGDPPS</sequence>
<gene>
    <name evidence="1" type="ORF">CAAN4_C07250</name>
</gene>
<protein>
    <submittedName>
        <fullName evidence="1">Uncharacterized protein</fullName>
    </submittedName>
</protein>
<organism evidence="1 2">
    <name type="scientific">[Candida] anglica</name>
    <dbReference type="NCBI Taxonomy" id="148631"/>
    <lineage>
        <taxon>Eukaryota</taxon>
        <taxon>Fungi</taxon>
        <taxon>Dikarya</taxon>
        <taxon>Ascomycota</taxon>
        <taxon>Saccharomycotina</taxon>
        <taxon>Pichiomycetes</taxon>
        <taxon>Debaryomycetaceae</taxon>
        <taxon>Kurtzmaniella</taxon>
    </lineage>
</organism>
<reference evidence="1 2" key="1">
    <citation type="submission" date="2024-01" db="EMBL/GenBank/DDBJ databases">
        <authorList>
            <consortium name="Genoscope - CEA"/>
            <person name="William W."/>
        </authorList>
    </citation>
    <scope>NUCLEOTIDE SEQUENCE [LARGE SCALE GENOMIC DNA]</scope>
    <source>
        <strain evidence="1 2">29B2s-10</strain>
    </source>
</reference>
<proteinExistence type="predicted"/>